<dbReference type="GeneID" id="87804956"/>
<feature type="transmembrane region" description="Helical" evidence="1">
    <location>
        <begin position="125"/>
        <end position="146"/>
    </location>
</feature>
<evidence type="ECO:0000256" key="1">
    <source>
        <dbReference type="SAM" id="Phobius"/>
    </source>
</evidence>
<proteinExistence type="predicted"/>
<feature type="transmembrane region" description="Helical" evidence="1">
    <location>
        <begin position="207"/>
        <end position="229"/>
    </location>
</feature>
<feature type="transmembrane region" description="Helical" evidence="1">
    <location>
        <begin position="84"/>
        <end position="105"/>
    </location>
</feature>
<evidence type="ECO:0000313" key="2">
    <source>
        <dbReference type="EMBL" id="WOO78151.1"/>
    </source>
</evidence>
<protein>
    <submittedName>
        <fullName evidence="2">Uncharacterized protein</fullName>
    </submittedName>
</protein>
<gene>
    <name evidence="2" type="ORF">LOC62_01G001701</name>
</gene>
<dbReference type="Proteomes" id="UP000827549">
    <property type="component" value="Chromosome 1"/>
</dbReference>
<dbReference type="AlphaFoldDB" id="A0AAF0Y5P5"/>
<accession>A0AAF0Y5P5</accession>
<dbReference type="EMBL" id="CP086714">
    <property type="protein sequence ID" value="WOO78151.1"/>
    <property type="molecule type" value="Genomic_DNA"/>
</dbReference>
<sequence length="373" mass="40158">MSSLISSTVSSAAAAATSRLPPPPSPTETSTPGYTVLLRAIADGQRAGHDNHGGQRINIVISVIYALVGICLAVRLYHRSRRSVYALLVVAAFTRMITFALRAPIHNVSGEQGSNWAALLKVSSALLYVVWMIVAEAMTRFLFHWYEHLRGPASGLLRAVASTRVLLFPLATALNIAGYTLLVQGLHNTDPSSGFGKVDTGTSLAKAGGALYIVFAATFLFAAVVVHFVKHPREAGHEREPDYCPTRTSATGLALLLATSLTTSASYFLWIACLKWVDHERSTNGTAIAPDKTVTSFANNASCLDLMTVLPELLSFACFFLLNVEDGDARFGLSAGAEVTRCDFSYGQRQPDMVQSGFIEPGDRRHSHADDVI</sequence>
<organism evidence="2 3">
    <name type="scientific">Vanrija pseudolonga</name>
    <dbReference type="NCBI Taxonomy" id="143232"/>
    <lineage>
        <taxon>Eukaryota</taxon>
        <taxon>Fungi</taxon>
        <taxon>Dikarya</taxon>
        <taxon>Basidiomycota</taxon>
        <taxon>Agaricomycotina</taxon>
        <taxon>Tremellomycetes</taxon>
        <taxon>Trichosporonales</taxon>
        <taxon>Trichosporonaceae</taxon>
        <taxon>Vanrija</taxon>
    </lineage>
</organism>
<feature type="transmembrane region" description="Helical" evidence="1">
    <location>
        <begin position="166"/>
        <end position="187"/>
    </location>
</feature>
<reference evidence="2" key="1">
    <citation type="submission" date="2023-10" db="EMBL/GenBank/DDBJ databases">
        <authorList>
            <person name="Noh H."/>
        </authorList>
    </citation>
    <scope>NUCLEOTIDE SEQUENCE</scope>
    <source>
        <strain evidence="2">DUCC4014</strain>
    </source>
</reference>
<evidence type="ECO:0000313" key="3">
    <source>
        <dbReference type="Proteomes" id="UP000827549"/>
    </source>
</evidence>
<feature type="transmembrane region" description="Helical" evidence="1">
    <location>
        <begin position="57"/>
        <end position="77"/>
    </location>
</feature>
<keyword evidence="3" id="KW-1185">Reference proteome</keyword>
<keyword evidence="1" id="KW-0472">Membrane</keyword>
<keyword evidence="1" id="KW-0812">Transmembrane</keyword>
<name>A0AAF0Y5P5_9TREE</name>
<feature type="transmembrane region" description="Helical" evidence="1">
    <location>
        <begin position="250"/>
        <end position="272"/>
    </location>
</feature>
<keyword evidence="1" id="KW-1133">Transmembrane helix</keyword>
<dbReference type="RefSeq" id="XP_062624183.1">
    <property type="nucleotide sequence ID" value="XM_062768199.1"/>
</dbReference>